<feature type="region of interest" description="Disordered" evidence="1">
    <location>
        <begin position="1"/>
        <end position="32"/>
    </location>
</feature>
<dbReference type="AlphaFoldDB" id="A0A6B0S413"/>
<gene>
    <name evidence="2" type="ORF">E5288_WYG015049</name>
</gene>
<evidence type="ECO:0000313" key="2">
    <source>
        <dbReference type="EMBL" id="MXQ97050.1"/>
    </source>
</evidence>
<sequence>MNVENRNRSFSTAKPFFHPRPTRGSKRLGSQSLQREVCGKALAVWSHELASSHGKEPRAGALLCVPAHQSCRLPSGPGPGRTKPRPCRGLVSGFHNTVNRSVFISPSVNISPSNTPDTSKCKVQLQLDLARKYASITAATLEGE</sequence>
<reference evidence="2" key="1">
    <citation type="submission" date="2019-10" db="EMBL/GenBank/DDBJ databases">
        <title>The sequence and de novo assembly of the wild yak genome.</title>
        <authorList>
            <person name="Liu Y."/>
        </authorList>
    </citation>
    <scope>NUCLEOTIDE SEQUENCE [LARGE SCALE GENOMIC DNA]</scope>
    <source>
        <strain evidence="2">WY2019</strain>
    </source>
</reference>
<organism evidence="2 3">
    <name type="scientific">Bos mutus</name>
    <name type="common">wild yak</name>
    <dbReference type="NCBI Taxonomy" id="72004"/>
    <lineage>
        <taxon>Eukaryota</taxon>
        <taxon>Metazoa</taxon>
        <taxon>Chordata</taxon>
        <taxon>Craniata</taxon>
        <taxon>Vertebrata</taxon>
        <taxon>Euteleostomi</taxon>
        <taxon>Mammalia</taxon>
        <taxon>Eutheria</taxon>
        <taxon>Laurasiatheria</taxon>
        <taxon>Artiodactyla</taxon>
        <taxon>Ruminantia</taxon>
        <taxon>Pecora</taxon>
        <taxon>Bovidae</taxon>
        <taxon>Bovinae</taxon>
        <taxon>Bos</taxon>
    </lineage>
</organism>
<evidence type="ECO:0000256" key="1">
    <source>
        <dbReference type="SAM" id="MobiDB-lite"/>
    </source>
</evidence>
<accession>A0A6B0S413</accession>
<keyword evidence="3" id="KW-1185">Reference proteome</keyword>
<evidence type="ECO:0000313" key="3">
    <source>
        <dbReference type="Proteomes" id="UP000322234"/>
    </source>
</evidence>
<proteinExistence type="predicted"/>
<dbReference type="Proteomes" id="UP000322234">
    <property type="component" value="Unassembled WGS sequence"/>
</dbReference>
<protein>
    <submittedName>
        <fullName evidence="2">Uncharacterized protein</fullName>
    </submittedName>
</protein>
<comment type="caution">
    <text evidence="2">The sequence shown here is derived from an EMBL/GenBank/DDBJ whole genome shotgun (WGS) entry which is preliminary data.</text>
</comment>
<name>A0A6B0S413_9CETA</name>
<dbReference type="EMBL" id="VBQZ03000180">
    <property type="protein sequence ID" value="MXQ97050.1"/>
    <property type="molecule type" value="Genomic_DNA"/>
</dbReference>